<keyword evidence="1" id="KW-0472">Membrane</keyword>
<dbReference type="Gene3D" id="3.40.30.10">
    <property type="entry name" value="Glutaredoxin"/>
    <property type="match status" value="1"/>
</dbReference>
<dbReference type="RefSeq" id="WP_116678361.1">
    <property type="nucleotide sequence ID" value="NZ_QEKY01000001.1"/>
</dbReference>
<organism evidence="2 3">
    <name type="scientific">Porphyromonas loveana</name>
    <dbReference type="NCBI Taxonomy" id="1884669"/>
    <lineage>
        <taxon>Bacteria</taxon>
        <taxon>Pseudomonadati</taxon>
        <taxon>Bacteroidota</taxon>
        <taxon>Bacteroidia</taxon>
        <taxon>Bacteroidales</taxon>
        <taxon>Porphyromonadaceae</taxon>
        <taxon>Porphyromonas</taxon>
    </lineage>
</organism>
<sequence>MKHTISLHSLLVHLYYIGIAVALFLLTSCGRDPEVSRLRIDLENLSPADSVLTLRIEGHSFFDTEEIRVTPPKGRIRHQVKGDNDRVLLYYNGGNSFLILYPEKGRDLKVTLDIRRPLFPEIKGSDTHATLNEFAREAEEELRQYQSLLPSADYAAKAAALRTLRLKALDYYFAHPTAVGIHRIAEVYELYDARFLNDCGVAPDKLPQPLALFLRGDGSTSVGSSAPDFQVRDIQGKPFTLSWHNKKDILLHFTDNPDARTSALLKTWKEKHPNATTEILTLSLLPSDSTTKKYVSTLALPGLFVTDSMGQVSTLMEQYHIHALPHTIHIDTLGLVRERLTGYDLP</sequence>
<feature type="transmembrane region" description="Helical" evidence="1">
    <location>
        <begin position="7"/>
        <end position="26"/>
    </location>
</feature>
<dbReference type="PROSITE" id="PS51257">
    <property type="entry name" value="PROKAR_LIPOPROTEIN"/>
    <property type="match status" value="1"/>
</dbReference>
<comment type="caution">
    <text evidence="2">The sequence shown here is derived from an EMBL/GenBank/DDBJ whole genome shotgun (WGS) entry which is preliminary data.</text>
</comment>
<dbReference type="SUPFAM" id="SSF52833">
    <property type="entry name" value="Thioredoxin-like"/>
    <property type="match status" value="1"/>
</dbReference>
<name>A0A2U1FSN8_9PORP</name>
<proteinExistence type="predicted"/>
<accession>A0A2U1FSN8</accession>
<dbReference type="GeneID" id="94549810"/>
<dbReference type="Proteomes" id="UP000245462">
    <property type="component" value="Unassembled WGS sequence"/>
</dbReference>
<dbReference type="AlphaFoldDB" id="A0A2U1FSN8"/>
<dbReference type="InterPro" id="IPR036249">
    <property type="entry name" value="Thioredoxin-like_sf"/>
</dbReference>
<reference evidence="2 3" key="1">
    <citation type="submission" date="2018-04" db="EMBL/GenBank/DDBJ databases">
        <title>Genomic Encyclopedia of Type Strains, Phase IV (KMG-IV): sequencing the most valuable type-strain genomes for metagenomic binning, comparative biology and taxonomic classification.</title>
        <authorList>
            <person name="Goeker M."/>
        </authorList>
    </citation>
    <scope>NUCLEOTIDE SEQUENCE [LARGE SCALE GENOMIC DNA]</scope>
    <source>
        <strain evidence="2 3">DSM 28520</strain>
    </source>
</reference>
<keyword evidence="3" id="KW-1185">Reference proteome</keyword>
<keyword evidence="1" id="KW-1133">Transmembrane helix</keyword>
<evidence type="ECO:0000313" key="2">
    <source>
        <dbReference type="EMBL" id="PVZ15175.1"/>
    </source>
</evidence>
<keyword evidence="1" id="KW-0812">Transmembrane</keyword>
<evidence type="ECO:0000256" key="1">
    <source>
        <dbReference type="SAM" id="Phobius"/>
    </source>
</evidence>
<gene>
    <name evidence="2" type="ORF">C7382_101106</name>
</gene>
<dbReference type="EMBL" id="QEKY01000001">
    <property type="protein sequence ID" value="PVZ15175.1"/>
    <property type="molecule type" value="Genomic_DNA"/>
</dbReference>
<dbReference type="OrthoDB" id="1014123at2"/>
<protein>
    <submittedName>
        <fullName evidence="2">Uncharacterized protein</fullName>
    </submittedName>
</protein>
<evidence type="ECO:0000313" key="3">
    <source>
        <dbReference type="Proteomes" id="UP000245462"/>
    </source>
</evidence>